<dbReference type="RefSeq" id="WP_191146390.1">
    <property type="nucleotide sequence ID" value="NZ_JACXAF010000034.1"/>
</dbReference>
<dbReference type="EMBL" id="JACXAF010000034">
    <property type="protein sequence ID" value="MBD1391334.1"/>
    <property type="molecule type" value="Genomic_DNA"/>
</dbReference>
<sequence>MKFLQAPLIVCVAILGVLIKPAIASSCQHTVTHPPLESSKDQLIFSLLSLALSKTDADICYQQLQLVVTEARKSALINSNQLSVQWASAGSSADTYADPIKQPIFFGLTGFRVLVIRQGEQHRFDNIKSADDLKQLRVGQGLFWGDTQLLQRAGFDVVTTAQARRLWKMLASHRFDYISLGAHEPWKDIALRPELNLTVEQNLLLVYPSVLYFYVSPQRPQLKALISQGMARATTDGSYQQLLRQSEMIQSLLAHANISQRRQIQIHHAELSKLLPEGYVMELPAFLLQSDQPSK</sequence>
<dbReference type="Proteomes" id="UP000638014">
    <property type="component" value="Unassembled WGS sequence"/>
</dbReference>
<evidence type="ECO:0000313" key="1">
    <source>
        <dbReference type="EMBL" id="MBD1391334.1"/>
    </source>
</evidence>
<gene>
    <name evidence="1" type="ORF">IC617_18050</name>
</gene>
<organism evidence="1 2">
    <name type="scientific">Neiella litorisoli</name>
    <dbReference type="NCBI Taxonomy" id="2771431"/>
    <lineage>
        <taxon>Bacteria</taxon>
        <taxon>Pseudomonadati</taxon>
        <taxon>Pseudomonadota</taxon>
        <taxon>Gammaproteobacteria</taxon>
        <taxon>Alteromonadales</taxon>
        <taxon>Echinimonadaceae</taxon>
        <taxon>Neiella</taxon>
    </lineage>
</organism>
<keyword evidence="2" id="KW-1185">Reference proteome</keyword>
<reference evidence="1" key="1">
    <citation type="submission" date="2020-09" db="EMBL/GenBank/DDBJ databases">
        <title>A novel bacterium of genus Neiella, isolated from South China Sea.</title>
        <authorList>
            <person name="Huang H."/>
            <person name="Mo K."/>
            <person name="Hu Y."/>
        </authorList>
    </citation>
    <scope>NUCLEOTIDE SEQUENCE</scope>
    <source>
        <strain evidence="1">HB171785</strain>
    </source>
</reference>
<evidence type="ECO:0000313" key="2">
    <source>
        <dbReference type="Proteomes" id="UP000638014"/>
    </source>
</evidence>
<dbReference type="AlphaFoldDB" id="A0A8J6UFY9"/>
<comment type="caution">
    <text evidence="1">The sequence shown here is derived from an EMBL/GenBank/DDBJ whole genome shotgun (WGS) entry which is preliminary data.</text>
</comment>
<dbReference type="Gene3D" id="3.40.190.10">
    <property type="entry name" value="Periplasmic binding protein-like II"/>
    <property type="match status" value="2"/>
</dbReference>
<dbReference type="SUPFAM" id="SSF53850">
    <property type="entry name" value="Periplasmic binding protein-like II"/>
    <property type="match status" value="1"/>
</dbReference>
<proteinExistence type="predicted"/>
<accession>A0A8J6UFY9</accession>
<protein>
    <submittedName>
        <fullName evidence="1">Transporter substrate-binding domain-containing protein</fullName>
    </submittedName>
</protein>
<name>A0A8J6UFY9_9GAMM</name>